<dbReference type="PANTHER" id="PTHR10869">
    <property type="entry name" value="PROLYL 4-HYDROXYLASE ALPHA SUBUNIT"/>
    <property type="match status" value="1"/>
</dbReference>
<dbReference type="SMART" id="SM00702">
    <property type="entry name" value="P4Hc"/>
    <property type="match status" value="1"/>
</dbReference>
<feature type="chain" id="PRO_5041202538" description="Prolyl 4-hydroxylase alpha subunit domain-containing protein" evidence="7">
    <location>
        <begin position="17"/>
        <end position="285"/>
    </location>
</feature>
<evidence type="ECO:0000256" key="2">
    <source>
        <dbReference type="ARBA" id="ARBA00022723"/>
    </source>
</evidence>
<keyword evidence="6" id="KW-0408">Iron</keyword>
<dbReference type="GO" id="GO:0031418">
    <property type="term" value="F:L-ascorbic acid binding"/>
    <property type="evidence" value="ECO:0007669"/>
    <property type="project" value="UniProtKB-KW"/>
</dbReference>
<evidence type="ECO:0000259" key="8">
    <source>
        <dbReference type="SMART" id="SM00702"/>
    </source>
</evidence>
<evidence type="ECO:0000256" key="7">
    <source>
        <dbReference type="SAM" id="SignalP"/>
    </source>
</evidence>
<comment type="caution">
    <text evidence="9">The sequence shown here is derived from an EMBL/GenBank/DDBJ whole genome shotgun (WGS) entry which is preliminary data.</text>
</comment>
<accession>A0AA36DNT2</accession>
<dbReference type="GO" id="GO:0004656">
    <property type="term" value="F:procollagen-proline 4-dioxygenase activity"/>
    <property type="evidence" value="ECO:0007669"/>
    <property type="project" value="TreeGrafter"/>
</dbReference>
<keyword evidence="10" id="KW-1185">Reference proteome</keyword>
<dbReference type="InterPro" id="IPR006620">
    <property type="entry name" value="Pro_4_hyd_alph"/>
</dbReference>
<dbReference type="AlphaFoldDB" id="A0AA36DNT2"/>
<organism evidence="9 10">
    <name type="scientific">Cylicocyclus nassatus</name>
    <name type="common">Nematode worm</name>
    <dbReference type="NCBI Taxonomy" id="53992"/>
    <lineage>
        <taxon>Eukaryota</taxon>
        <taxon>Metazoa</taxon>
        <taxon>Ecdysozoa</taxon>
        <taxon>Nematoda</taxon>
        <taxon>Chromadorea</taxon>
        <taxon>Rhabditida</taxon>
        <taxon>Rhabditina</taxon>
        <taxon>Rhabditomorpha</taxon>
        <taxon>Strongyloidea</taxon>
        <taxon>Strongylidae</taxon>
        <taxon>Cylicocyclus</taxon>
    </lineage>
</organism>
<dbReference type="Proteomes" id="UP001176961">
    <property type="component" value="Unassembled WGS sequence"/>
</dbReference>
<keyword evidence="4" id="KW-0223">Dioxygenase</keyword>
<dbReference type="GO" id="GO:0005506">
    <property type="term" value="F:iron ion binding"/>
    <property type="evidence" value="ECO:0007669"/>
    <property type="project" value="InterPro"/>
</dbReference>
<reference evidence="9" key="1">
    <citation type="submission" date="2023-07" db="EMBL/GenBank/DDBJ databases">
        <authorList>
            <consortium name="CYATHOMIX"/>
        </authorList>
    </citation>
    <scope>NUCLEOTIDE SEQUENCE</scope>
    <source>
        <strain evidence="9">N/A</strain>
    </source>
</reference>
<keyword evidence="5" id="KW-0560">Oxidoreductase</keyword>
<dbReference type="PANTHER" id="PTHR10869:SF210">
    <property type="entry name" value="FE2OG DIOXYGENASE DOMAIN-CONTAINING PROTEIN"/>
    <property type="match status" value="1"/>
</dbReference>
<feature type="signal peptide" evidence="7">
    <location>
        <begin position="1"/>
        <end position="16"/>
    </location>
</feature>
<evidence type="ECO:0000256" key="3">
    <source>
        <dbReference type="ARBA" id="ARBA00022896"/>
    </source>
</evidence>
<gene>
    <name evidence="9" type="ORF">CYNAS_LOCUS1395</name>
</gene>
<evidence type="ECO:0000256" key="1">
    <source>
        <dbReference type="ARBA" id="ARBA00001961"/>
    </source>
</evidence>
<dbReference type="InterPro" id="IPR045054">
    <property type="entry name" value="P4HA-like"/>
</dbReference>
<evidence type="ECO:0000256" key="5">
    <source>
        <dbReference type="ARBA" id="ARBA00023002"/>
    </source>
</evidence>
<keyword evidence="3" id="KW-0847">Vitamin C</keyword>
<protein>
    <recommendedName>
        <fullName evidence="8">Prolyl 4-hydroxylase alpha subunit domain-containing protein</fullName>
    </recommendedName>
</protein>
<name>A0AA36DNT2_CYLNA</name>
<sequence length="285" mass="33553">MIWLTLYFLLFNKLYANETKEKELDPLFEGWYKQDFQKCAQPLTKLEDYGCLSYFWNYELVNMELLHDDPPIIIYRDLIRKTDINAFIANIRDEQRKIKSNLKALHRATELTFEHRAVLGAARTFEKISRYIPFIDFTISDPWQVLVFDEGAHLAPRHEYINVLSEDDKLRYKFGNRFATFTIALQKAMEGGEYLFSSMSRKYIMEAGDAMLWTSMDEFGGKEYKTMHGDCPVRGGEKITATLRLRAKGQFFPMFAAAFGYYDFAMLVRPNVKYLGMTPIDDWWK</sequence>
<evidence type="ECO:0000313" key="9">
    <source>
        <dbReference type="EMBL" id="CAJ0589412.1"/>
    </source>
</evidence>
<evidence type="ECO:0000313" key="10">
    <source>
        <dbReference type="Proteomes" id="UP001176961"/>
    </source>
</evidence>
<evidence type="ECO:0000256" key="6">
    <source>
        <dbReference type="ARBA" id="ARBA00023004"/>
    </source>
</evidence>
<keyword evidence="7" id="KW-0732">Signal</keyword>
<dbReference type="EMBL" id="CATQJL010000001">
    <property type="protein sequence ID" value="CAJ0589412.1"/>
    <property type="molecule type" value="Genomic_DNA"/>
</dbReference>
<keyword evidence="2" id="KW-0479">Metal-binding</keyword>
<proteinExistence type="predicted"/>
<evidence type="ECO:0000256" key="4">
    <source>
        <dbReference type="ARBA" id="ARBA00022964"/>
    </source>
</evidence>
<dbReference type="Gene3D" id="2.60.120.620">
    <property type="entry name" value="q2cbj1_9rhob like domain"/>
    <property type="match status" value="1"/>
</dbReference>
<comment type="cofactor">
    <cofactor evidence="1">
        <name>L-ascorbate</name>
        <dbReference type="ChEBI" id="CHEBI:38290"/>
    </cofactor>
</comment>
<feature type="domain" description="Prolyl 4-hydroxylase alpha subunit" evidence="8">
    <location>
        <begin position="70"/>
        <end position="246"/>
    </location>
</feature>
<dbReference type="GO" id="GO:0005783">
    <property type="term" value="C:endoplasmic reticulum"/>
    <property type="evidence" value="ECO:0007669"/>
    <property type="project" value="TreeGrafter"/>
</dbReference>